<dbReference type="EMBL" id="FSQX01000002">
    <property type="protein sequence ID" value="SIN87118.1"/>
    <property type="molecule type" value="Genomic_DNA"/>
</dbReference>
<dbReference type="Proteomes" id="UP000185024">
    <property type="component" value="Unassembled WGS sequence"/>
</dbReference>
<gene>
    <name evidence="1" type="ORF">SAMN05878438_3721</name>
</gene>
<organism evidence="1 2">
    <name type="scientific">Vreelandella aquamarina</name>
    <dbReference type="NCBI Taxonomy" id="77097"/>
    <lineage>
        <taxon>Bacteria</taxon>
        <taxon>Pseudomonadati</taxon>
        <taxon>Pseudomonadota</taxon>
        <taxon>Gammaproteobacteria</taxon>
        <taxon>Oceanospirillales</taxon>
        <taxon>Halomonadaceae</taxon>
        <taxon>Vreelandella</taxon>
    </lineage>
</organism>
<protein>
    <submittedName>
        <fullName evidence="1">Uncharacterized protein</fullName>
    </submittedName>
</protein>
<name>A0A1N6K5R1_9GAMM</name>
<dbReference type="RefSeq" id="WP_074211823.1">
    <property type="nucleotide sequence ID" value="NZ_FSQX01000002.1"/>
</dbReference>
<evidence type="ECO:0000313" key="2">
    <source>
        <dbReference type="Proteomes" id="UP000185024"/>
    </source>
</evidence>
<dbReference type="AlphaFoldDB" id="A0A1N6K5R1"/>
<reference evidence="1 2" key="1">
    <citation type="submission" date="2016-11" db="EMBL/GenBank/DDBJ databases">
        <authorList>
            <person name="Jaros S."/>
            <person name="Januszkiewicz K."/>
            <person name="Wedrychowicz H."/>
        </authorList>
    </citation>
    <scope>NUCLEOTIDE SEQUENCE [LARGE SCALE GENOMIC DNA]</scope>
    <source>
        <strain evidence="1 2">ACAM 239</strain>
    </source>
</reference>
<sequence>MSIDALARAVTALDNHEIYNPDDELNLLDSEFVSVTDETTGGLLEQIEQLGGEVLFGPDGGPNRRAITALRKRGLDVSEVGSPYPDNPYETCVVIKIDEGEIPLTSEQLGV</sequence>
<evidence type="ECO:0000313" key="1">
    <source>
        <dbReference type="EMBL" id="SIN87118.1"/>
    </source>
</evidence>
<accession>A0A1N6K5R1</accession>
<proteinExistence type="predicted"/>